<dbReference type="GO" id="GO:0005945">
    <property type="term" value="C:6-phosphofructokinase complex"/>
    <property type="evidence" value="ECO:0007669"/>
    <property type="project" value="TreeGrafter"/>
</dbReference>
<feature type="binding site" description="in other chain" evidence="14">
    <location>
        <begin position="198"/>
        <end position="200"/>
    </location>
    <ligand>
        <name>ADP</name>
        <dbReference type="ChEBI" id="CHEBI:456216"/>
        <note>allosteric activator; ligand shared between dimeric partners</note>
    </ligand>
</feature>
<feature type="binding site" description="in other chain" evidence="14">
    <location>
        <begin position="263"/>
        <end position="266"/>
    </location>
    <ligand>
        <name>substrate</name>
        <note>ligand shared between dimeric partners</note>
    </ligand>
</feature>
<feature type="binding site" description="in other chain" evidence="14">
    <location>
        <begin position="226"/>
        <end position="228"/>
    </location>
    <ligand>
        <name>ADP</name>
        <dbReference type="ChEBI" id="CHEBI:456216"/>
        <note>allosteric activator; ligand shared between dimeric partners</note>
    </ligand>
</feature>
<organism evidence="16 17">
    <name type="scientific">Proteobacteria bacterium 228</name>
    <dbReference type="NCBI Taxonomy" id="2083153"/>
    <lineage>
        <taxon>Bacteria</taxon>
        <taxon>Pseudomonadati</taxon>
        <taxon>Pseudomonadota</taxon>
    </lineage>
</organism>
<feature type="binding site" evidence="14">
    <location>
        <position position="175"/>
    </location>
    <ligand>
        <name>substrate</name>
        <note>ligand shared between dimeric partners</note>
    </ligand>
</feature>
<dbReference type="UniPathway" id="UPA00109">
    <property type="reaction ID" value="UER00182"/>
</dbReference>
<feature type="binding site" description="in other chain" evidence="14">
    <location>
        <begin position="138"/>
        <end position="140"/>
    </location>
    <ligand>
        <name>substrate</name>
        <note>ligand shared between dimeric partners</note>
    </ligand>
</feature>
<feature type="binding site" description="in other chain" evidence="14">
    <location>
        <position position="224"/>
    </location>
    <ligand>
        <name>ADP</name>
        <dbReference type="ChEBI" id="CHEBI:456216"/>
        <note>allosteric activator; ligand shared between dimeric partners</note>
    </ligand>
</feature>
<dbReference type="InterPro" id="IPR022953">
    <property type="entry name" value="ATP_PFK"/>
</dbReference>
<comment type="pathway">
    <text evidence="3 14">Carbohydrate degradation; glycolysis; D-glyceraldehyde 3-phosphate and glycerone phosphate from D-glucose: step 3/4.</text>
</comment>
<comment type="similarity">
    <text evidence="14">Belongs to the phosphofructokinase type A (PFKA) family. ATP-dependent PFK group I subfamily. Prokaryotic clade 'B1' sub-subfamily.</text>
</comment>
<dbReference type="GO" id="GO:0061621">
    <property type="term" value="P:canonical glycolysis"/>
    <property type="evidence" value="ECO:0007669"/>
    <property type="project" value="TreeGrafter"/>
</dbReference>
<evidence type="ECO:0000256" key="11">
    <source>
        <dbReference type="ARBA" id="ARBA00022842"/>
    </source>
</evidence>
<dbReference type="EC" id="2.7.1.11" evidence="14"/>
<dbReference type="GO" id="GO:0003872">
    <property type="term" value="F:6-phosphofructokinase activity"/>
    <property type="evidence" value="ECO:0007669"/>
    <property type="project" value="UniProtKB-UniRule"/>
</dbReference>
<evidence type="ECO:0000259" key="15">
    <source>
        <dbReference type="Pfam" id="PF00365"/>
    </source>
</evidence>
<comment type="caution">
    <text evidence="16">The sequence shown here is derived from an EMBL/GenBank/DDBJ whole genome shotgun (WGS) entry which is preliminary data.</text>
</comment>
<keyword evidence="12 14" id="KW-0324">Glycolysis</keyword>
<dbReference type="NCBIfam" id="NF002872">
    <property type="entry name" value="PRK03202.1"/>
    <property type="match status" value="1"/>
</dbReference>
<dbReference type="InterPro" id="IPR015912">
    <property type="entry name" value="Phosphofructokinase_CS"/>
</dbReference>
<feature type="domain" description="Phosphofructokinase" evidence="15">
    <location>
        <begin position="16"/>
        <end position="288"/>
    </location>
</feature>
<evidence type="ECO:0000256" key="5">
    <source>
        <dbReference type="ARBA" id="ARBA00022533"/>
    </source>
</evidence>
<dbReference type="InterPro" id="IPR035966">
    <property type="entry name" value="PKF_sf"/>
</dbReference>
<keyword evidence="7 14" id="KW-0479">Metal-binding</keyword>
<keyword evidence="11 14" id="KW-0460">Magnesium</keyword>
<dbReference type="Gene3D" id="3.40.50.450">
    <property type="match status" value="1"/>
</dbReference>
<dbReference type="FunFam" id="3.40.50.460:FF:000002">
    <property type="entry name" value="ATP-dependent 6-phosphofructokinase"/>
    <property type="match status" value="1"/>
</dbReference>
<feature type="binding site" evidence="14">
    <location>
        <begin position="84"/>
        <end position="85"/>
    </location>
    <ligand>
        <name>ATP</name>
        <dbReference type="ChEBI" id="CHEBI:30616"/>
    </ligand>
</feature>
<feature type="binding site" evidence="14">
    <location>
        <begin position="114"/>
        <end position="117"/>
    </location>
    <ligand>
        <name>ATP</name>
        <dbReference type="ChEBI" id="CHEBI:30616"/>
    </ligand>
</feature>
<dbReference type="GO" id="GO:0030388">
    <property type="term" value="P:fructose 1,6-bisphosphate metabolic process"/>
    <property type="evidence" value="ECO:0007669"/>
    <property type="project" value="TreeGrafter"/>
</dbReference>
<feature type="binding site" evidence="14">
    <location>
        <begin position="33"/>
        <end position="37"/>
    </location>
    <ligand>
        <name>ADP</name>
        <dbReference type="ChEBI" id="CHEBI:456216"/>
        <note>allosteric activator; ligand shared between dimeric partners</note>
    </ligand>
</feature>
<keyword evidence="10 14" id="KW-0067">ATP-binding</keyword>
<dbReference type="Pfam" id="PF00365">
    <property type="entry name" value="PFK"/>
    <property type="match status" value="1"/>
</dbReference>
<comment type="cofactor">
    <cofactor evidence="1 14">
        <name>Mg(2+)</name>
        <dbReference type="ChEBI" id="CHEBI:18420"/>
    </cofactor>
</comment>
<dbReference type="PROSITE" id="PS00433">
    <property type="entry name" value="PHOSPHOFRUCTOKINASE"/>
    <property type="match status" value="1"/>
</dbReference>
<evidence type="ECO:0000256" key="7">
    <source>
        <dbReference type="ARBA" id="ARBA00022723"/>
    </source>
</evidence>
<feature type="binding site" evidence="14">
    <location>
        <position position="257"/>
    </location>
    <ligand>
        <name>substrate</name>
        <note>ligand shared between dimeric partners</note>
    </ligand>
</feature>
<dbReference type="GO" id="GO:0005524">
    <property type="term" value="F:ATP binding"/>
    <property type="evidence" value="ECO:0007669"/>
    <property type="project" value="UniProtKB-UniRule"/>
</dbReference>
<dbReference type="SUPFAM" id="SSF53784">
    <property type="entry name" value="Phosphofructokinase"/>
    <property type="match status" value="1"/>
</dbReference>
<evidence type="ECO:0000256" key="13">
    <source>
        <dbReference type="ARBA" id="ARBA00048070"/>
    </source>
</evidence>
<comment type="activity regulation">
    <text evidence="14">Allosterically activated by ADP and other diphosphonucleosides, and allosterically inhibited by phosphoenolpyruvate.</text>
</comment>
<comment type="subcellular location">
    <subcellularLocation>
        <location evidence="2 14">Cytoplasm</location>
    </subcellularLocation>
</comment>
<keyword evidence="9 14" id="KW-0418">Kinase</keyword>
<dbReference type="InterPro" id="IPR012003">
    <property type="entry name" value="ATP_PFK_prok-type"/>
</dbReference>
<evidence type="ECO:0000256" key="3">
    <source>
        <dbReference type="ARBA" id="ARBA00004679"/>
    </source>
</evidence>
<evidence type="ECO:0000256" key="4">
    <source>
        <dbReference type="ARBA" id="ARBA00022490"/>
    </source>
</evidence>
<comment type="function">
    <text evidence="14">Catalyzes the phosphorylation of D-fructose 6-phosphate to fructose 1,6-bisphosphate by ATP, the first committing step of glycolysis.</text>
</comment>
<dbReference type="NCBIfam" id="TIGR02482">
    <property type="entry name" value="PFKA_ATP"/>
    <property type="match status" value="1"/>
</dbReference>
<evidence type="ECO:0000256" key="8">
    <source>
        <dbReference type="ARBA" id="ARBA00022741"/>
    </source>
</evidence>
<dbReference type="GO" id="GO:0046872">
    <property type="term" value="F:metal ion binding"/>
    <property type="evidence" value="ECO:0007669"/>
    <property type="project" value="UniProtKB-KW"/>
</dbReference>
<evidence type="ECO:0000256" key="12">
    <source>
        <dbReference type="ARBA" id="ARBA00023152"/>
    </source>
</evidence>
<comment type="subunit">
    <text evidence="14">Homotetramer.</text>
</comment>
<dbReference type="GO" id="GO:0016208">
    <property type="term" value="F:AMP binding"/>
    <property type="evidence" value="ECO:0007669"/>
    <property type="project" value="TreeGrafter"/>
</dbReference>
<dbReference type="GO" id="GO:0006002">
    <property type="term" value="P:fructose 6-phosphate metabolic process"/>
    <property type="evidence" value="ECO:0007669"/>
    <property type="project" value="UniProtKB-UniRule"/>
</dbReference>
<dbReference type="InterPro" id="IPR012828">
    <property type="entry name" value="PFKA_ATP_prok"/>
</dbReference>
<evidence type="ECO:0000256" key="6">
    <source>
        <dbReference type="ARBA" id="ARBA00022679"/>
    </source>
</evidence>
<accession>A0A2S5KIU8</accession>
<feature type="binding site" evidence="14">
    <location>
        <position position="23"/>
    </location>
    <ligand>
        <name>ATP</name>
        <dbReference type="ChEBI" id="CHEBI:30616"/>
    </ligand>
</feature>
<dbReference type="Gene3D" id="3.40.50.460">
    <property type="entry name" value="Phosphofructokinase domain"/>
    <property type="match status" value="1"/>
</dbReference>
<feature type="active site" description="Proton acceptor" evidence="14">
    <location>
        <position position="140"/>
    </location>
</feature>
<keyword evidence="4 14" id="KW-0963">Cytoplasm</keyword>
<feature type="binding site" description="in other chain" evidence="14">
    <location>
        <position position="167"/>
    </location>
    <ligand>
        <name>ADP</name>
        <dbReference type="ChEBI" id="CHEBI:456216"/>
        <note>allosteric activator; ligand shared between dimeric partners</note>
    </ligand>
</feature>
<keyword evidence="8 14" id="KW-0547">Nucleotide-binding</keyword>
<dbReference type="InterPro" id="IPR000023">
    <property type="entry name" value="Phosphofructokinase_dom"/>
</dbReference>
<dbReference type="AlphaFoldDB" id="A0A2S5KIU8"/>
<name>A0A2S5KIU8_9PROT</name>
<keyword evidence="5 14" id="KW-0021">Allosteric enzyme</keyword>
<comment type="catalytic activity">
    <reaction evidence="13 14">
        <text>beta-D-fructose 6-phosphate + ATP = beta-D-fructose 1,6-bisphosphate + ADP + H(+)</text>
        <dbReference type="Rhea" id="RHEA:16109"/>
        <dbReference type="ChEBI" id="CHEBI:15378"/>
        <dbReference type="ChEBI" id="CHEBI:30616"/>
        <dbReference type="ChEBI" id="CHEBI:32966"/>
        <dbReference type="ChEBI" id="CHEBI:57634"/>
        <dbReference type="ChEBI" id="CHEBI:456216"/>
        <dbReference type="EC" id="2.7.1.11"/>
    </reaction>
</comment>
<dbReference type="GO" id="GO:0048029">
    <property type="term" value="F:monosaccharide binding"/>
    <property type="evidence" value="ECO:0007669"/>
    <property type="project" value="TreeGrafter"/>
</dbReference>
<evidence type="ECO:0000256" key="2">
    <source>
        <dbReference type="ARBA" id="ARBA00004496"/>
    </source>
</evidence>
<evidence type="ECO:0000256" key="9">
    <source>
        <dbReference type="ARBA" id="ARBA00022777"/>
    </source>
</evidence>
<dbReference type="PANTHER" id="PTHR13697:SF4">
    <property type="entry name" value="ATP-DEPENDENT 6-PHOSPHOFRUCTOKINASE"/>
    <property type="match status" value="1"/>
</dbReference>
<evidence type="ECO:0000256" key="14">
    <source>
        <dbReference type="HAMAP-Rule" id="MF_00339"/>
    </source>
</evidence>
<dbReference type="HAMAP" id="MF_00339">
    <property type="entry name" value="Phosphofructokinase_I_B1"/>
    <property type="match status" value="1"/>
</dbReference>
<dbReference type="Proteomes" id="UP000238196">
    <property type="component" value="Unassembled WGS sequence"/>
</dbReference>
<sequence>MWQLQDQTASQSLLHIGLLTSGGDAPGMNAAIRAVTRTAIQAGIRVTGILHGYIGLLEREWQTLDTASVGNIIQRGGTVLKTGRSEAFRTAEGRALAARHCRELGLDALVIIGGDGSLTGAHLLAEEHDIRVIGLPGTIDNDIWGSDDTIGFDTAVNTALEAIDRIRDTADALERLFLVEVMGRTSGFIAVQVALAGGAEEVITAERPFQAQTLIDKLDLARGRGKRSSIVVVAEGPKPGYSYDVAAQLEQAGHAAKVCVLGHIQRGGRPTGHDRVLASMLGEQAVRYLLAGADRVMLGVDQNRVVAIPLQQLACQRKVLDPRYIDMVATLAG</sequence>
<keyword evidence="6 14" id="KW-0808">Transferase</keyword>
<proteinExistence type="inferred from homology"/>
<evidence type="ECO:0000256" key="1">
    <source>
        <dbReference type="ARBA" id="ARBA00001946"/>
    </source>
</evidence>
<feature type="binding site" description="in other chain" evidence="14">
    <location>
        <begin position="182"/>
        <end position="184"/>
    </location>
    <ligand>
        <name>substrate</name>
        <note>ligand shared between dimeric partners</note>
    </ligand>
</feature>
<dbReference type="PRINTS" id="PR00476">
    <property type="entry name" value="PHFRCTKINASE"/>
</dbReference>
<evidence type="ECO:0000313" key="16">
    <source>
        <dbReference type="EMBL" id="PPC74747.1"/>
    </source>
</evidence>
<dbReference type="GO" id="GO:0042802">
    <property type="term" value="F:identical protein binding"/>
    <property type="evidence" value="ECO:0007669"/>
    <property type="project" value="TreeGrafter"/>
</dbReference>
<evidence type="ECO:0000256" key="10">
    <source>
        <dbReference type="ARBA" id="ARBA00022840"/>
    </source>
</evidence>
<feature type="binding site" evidence="14">
    <location>
        <position position="115"/>
    </location>
    <ligand>
        <name>Mg(2+)</name>
        <dbReference type="ChEBI" id="CHEBI:18420"/>
        <note>catalytic</note>
    </ligand>
</feature>
<dbReference type="PIRSF" id="PIRSF000532">
    <property type="entry name" value="ATP_PFK_prok"/>
    <property type="match status" value="1"/>
</dbReference>
<dbReference type="OrthoDB" id="5289342at2"/>
<comment type="caution">
    <text evidence="14">Lacks conserved residue(s) required for the propagation of feature annotation.</text>
</comment>
<dbReference type="PANTHER" id="PTHR13697">
    <property type="entry name" value="PHOSPHOFRUCTOKINASE"/>
    <property type="match status" value="1"/>
</dbReference>
<feature type="binding site" description="in other chain" evidence="14">
    <location>
        <position position="235"/>
    </location>
    <ligand>
        <name>substrate</name>
        <note>ligand shared between dimeric partners</note>
    </ligand>
</feature>
<reference evidence="16 17" key="1">
    <citation type="submission" date="2018-02" db="EMBL/GenBank/DDBJ databases">
        <title>novel marine gammaproteobacteria from coastal saline agro ecosystem.</title>
        <authorList>
            <person name="Krishnan R."/>
            <person name="Ramesh Kumar N."/>
        </authorList>
    </citation>
    <scope>NUCLEOTIDE SEQUENCE [LARGE SCALE GENOMIC DNA]</scope>
    <source>
        <strain evidence="16 17">228</strain>
    </source>
</reference>
<dbReference type="GO" id="GO:0070095">
    <property type="term" value="F:fructose-6-phosphate binding"/>
    <property type="evidence" value="ECO:0007669"/>
    <property type="project" value="TreeGrafter"/>
</dbReference>
<evidence type="ECO:0000313" key="17">
    <source>
        <dbReference type="Proteomes" id="UP000238196"/>
    </source>
</evidence>
<dbReference type="EMBL" id="PRLP01000127">
    <property type="protein sequence ID" value="PPC74747.1"/>
    <property type="molecule type" value="Genomic_DNA"/>
</dbReference>
<gene>
    <name evidence="14 16" type="primary">pfkA</name>
    <name evidence="16" type="ORF">C4K68_23750</name>
</gene>
<protein>
    <recommendedName>
        <fullName evidence="14">ATP-dependent 6-phosphofructokinase</fullName>
        <shortName evidence="14">ATP-PFK</shortName>
        <shortName evidence="14">Phosphofructokinase</shortName>
        <ecNumber evidence="14">2.7.1.11</ecNumber>
    </recommendedName>
    <alternativeName>
        <fullName evidence="14">Phosphohexokinase</fullName>
    </alternativeName>
</protein>